<dbReference type="PATRIC" id="fig|29557.3.peg.270"/>
<dbReference type="EMBL" id="LVLH01000028">
    <property type="protein sequence ID" value="OAB48956.1"/>
    <property type="molecule type" value="Genomic_DNA"/>
</dbReference>
<reference evidence="1 2" key="1">
    <citation type="submission" date="2016-03" db="EMBL/GenBank/DDBJ databases">
        <title>Genome sequence of Mycoplasma gallinarum strain Mgn_IPT.</title>
        <authorList>
            <person name="Yacoub E."/>
            <person name="Sirand-Pugnet P."/>
            <person name="Barre A."/>
            <person name="Maurier F."/>
            <person name="Blanchard A."/>
            <person name="Ben Abdelmoumen B.M."/>
        </authorList>
    </citation>
    <scope>NUCLEOTIDE SEQUENCE [LARGE SCALE GENOMIC DNA]</scope>
    <source>
        <strain evidence="1 2">Mgn_IPT</strain>
    </source>
</reference>
<dbReference type="RefSeq" id="WP_063626079.1">
    <property type="nucleotide sequence ID" value="NZ_LVLH01000028.1"/>
</dbReference>
<gene>
    <name evidence="1" type="ORF">MGALLINA_02880</name>
</gene>
<evidence type="ECO:0000313" key="2">
    <source>
        <dbReference type="Proteomes" id="UP000076983"/>
    </source>
</evidence>
<dbReference type="Proteomes" id="UP000076983">
    <property type="component" value="Unassembled WGS sequence"/>
</dbReference>
<name>A0A168RG91_9BACT</name>
<organism evidence="1 2">
    <name type="scientific">Mycoplasmopsis gallinarum</name>
    <dbReference type="NCBI Taxonomy" id="29557"/>
    <lineage>
        <taxon>Bacteria</taxon>
        <taxon>Bacillati</taxon>
        <taxon>Mycoplasmatota</taxon>
        <taxon>Mycoplasmoidales</taxon>
        <taxon>Metamycoplasmataceae</taxon>
        <taxon>Mycoplasmopsis</taxon>
    </lineage>
</organism>
<dbReference type="AlphaFoldDB" id="A0A168RG91"/>
<dbReference type="PROSITE" id="PS51257">
    <property type="entry name" value="PROKAR_LIPOPROTEIN"/>
    <property type="match status" value="1"/>
</dbReference>
<proteinExistence type="predicted"/>
<protein>
    <recommendedName>
        <fullName evidence="3">Lipoprotein</fullName>
    </recommendedName>
</protein>
<keyword evidence="2" id="KW-1185">Reference proteome</keyword>
<sequence>MKKKIKMFLYSSVSSFLPISILVSCNKNNESQKPKEKAEKINIESQKQKMEISSKNFELNNVSTIETENQNKINQFFNVLESKYNLSSEIRNFFEIPSFKFTHSLVQKGYYDPKTTMQIIEYDWENLTNSGDLRNWVNSSNLNGSLKKLKDFLTFSTKILYSYYQINKPLYHNYFGNYQLIKTDYWYENNELEFWKTKDQFDYFIETYWYLKNEIRYKPKYWKIDEFRNEGLKLDDFSWYNKDKIRERFFETGVSFGDEFFELEIPSFKEFLEKDNFLIVANGISLYDNYIVHNNKVYDYDIIFNFSYLKKYYLLVLSTMINKIEDLMISLNNSATNNNSENNESAVYLTNLKEKLTILKKILEEIENN</sequence>
<comment type="caution">
    <text evidence="1">The sequence shown here is derived from an EMBL/GenBank/DDBJ whole genome shotgun (WGS) entry which is preliminary data.</text>
</comment>
<evidence type="ECO:0000313" key="1">
    <source>
        <dbReference type="EMBL" id="OAB48956.1"/>
    </source>
</evidence>
<accession>A0A168RG91</accession>
<evidence type="ECO:0008006" key="3">
    <source>
        <dbReference type="Google" id="ProtNLM"/>
    </source>
</evidence>